<dbReference type="PROSITE" id="PS51502">
    <property type="entry name" value="S_R_A_B_BARREL"/>
    <property type="match status" value="1"/>
</dbReference>
<reference evidence="3 4" key="1">
    <citation type="submission" date="2018-11" db="EMBL/GenBank/DDBJ databases">
        <title>the genome of Mesorhizobium tamadayense DSM 28320.</title>
        <authorList>
            <person name="Gao J."/>
        </authorList>
    </citation>
    <scope>NUCLEOTIDE SEQUENCE [LARGE SCALE GENOMIC DNA]</scope>
    <source>
        <strain evidence="3 4">DSM 28320</strain>
    </source>
</reference>
<dbReference type="InterPro" id="IPR011008">
    <property type="entry name" value="Dimeric_a/b-barrel"/>
</dbReference>
<dbReference type="PANTHER" id="PTHR33178">
    <property type="match status" value="1"/>
</dbReference>
<evidence type="ECO:0000313" key="3">
    <source>
        <dbReference type="EMBL" id="RRH93299.1"/>
    </source>
</evidence>
<dbReference type="PANTHER" id="PTHR33178:SF10">
    <property type="entry name" value="STRESS-RESPONSE A_B BARREL DOMAIN-CONTAINING PROTEIN"/>
    <property type="match status" value="1"/>
</dbReference>
<dbReference type="EMBL" id="RQXT01000052">
    <property type="protein sequence ID" value="RRH93299.1"/>
    <property type="molecule type" value="Genomic_DNA"/>
</dbReference>
<name>A0A3P3F3T1_9HYPH</name>
<keyword evidence="4" id="KW-1185">Reference proteome</keyword>
<comment type="caution">
    <text evidence="3">The sequence shown here is derived from an EMBL/GenBank/DDBJ whole genome shotgun (WGS) entry which is preliminary data.</text>
</comment>
<sequence>MIRHFVLLRFRDDVSAETKSGLYQELGRLRDHLPGIVAFHGGPNVSVETDLIRGNRDAFWVDFADENARDDYLRDQSHQEVGARIVAHTEGGIDGVTVVDLRF</sequence>
<evidence type="ECO:0000256" key="1">
    <source>
        <dbReference type="ARBA" id="ARBA00011738"/>
    </source>
</evidence>
<dbReference type="InterPro" id="IPR044662">
    <property type="entry name" value="HS1/DABB1-like"/>
</dbReference>
<dbReference type="InterPro" id="IPR013097">
    <property type="entry name" value="Dabb"/>
</dbReference>
<dbReference type="OrthoDB" id="9816070at2"/>
<dbReference type="RefSeq" id="WP_125005333.1">
    <property type="nucleotide sequence ID" value="NZ_RQXT01000052.1"/>
</dbReference>
<dbReference type="AlphaFoldDB" id="A0A3P3F3T1"/>
<evidence type="ECO:0000259" key="2">
    <source>
        <dbReference type="PROSITE" id="PS51502"/>
    </source>
</evidence>
<feature type="domain" description="Stress-response A/B barrel" evidence="2">
    <location>
        <begin position="2"/>
        <end position="101"/>
    </location>
</feature>
<organism evidence="3 4">
    <name type="scientific">Mesorhizobium tamadayense</name>
    <dbReference type="NCBI Taxonomy" id="425306"/>
    <lineage>
        <taxon>Bacteria</taxon>
        <taxon>Pseudomonadati</taxon>
        <taxon>Pseudomonadota</taxon>
        <taxon>Alphaproteobacteria</taxon>
        <taxon>Hyphomicrobiales</taxon>
        <taxon>Phyllobacteriaceae</taxon>
        <taxon>Mesorhizobium</taxon>
    </lineage>
</organism>
<dbReference type="Pfam" id="PF07876">
    <property type="entry name" value="Dabb"/>
    <property type="match status" value="1"/>
</dbReference>
<evidence type="ECO:0000313" key="4">
    <source>
        <dbReference type="Proteomes" id="UP000273786"/>
    </source>
</evidence>
<comment type="subunit">
    <text evidence="1">Homodimer.</text>
</comment>
<dbReference type="Proteomes" id="UP000273786">
    <property type="component" value="Unassembled WGS sequence"/>
</dbReference>
<proteinExistence type="predicted"/>
<dbReference type="SMART" id="SM00886">
    <property type="entry name" value="Dabb"/>
    <property type="match status" value="1"/>
</dbReference>
<gene>
    <name evidence="3" type="ORF">EH240_29915</name>
</gene>
<accession>A0A3P3F3T1</accession>
<protein>
    <submittedName>
        <fullName evidence="3">Dabb family protein</fullName>
    </submittedName>
</protein>
<dbReference type="Gene3D" id="3.30.70.100">
    <property type="match status" value="1"/>
</dbReference>
<dbReference type="SUPFAM" id="SSF54909">
    <property type="entry name" value="Dimeric alpha+beta barrel"/>
    <property type="match status" value="1"/>
</dbReference>